<dbReference type="STRING" id="525904.Tter_1877"/>
<keyword evidence="3" id="KW-1185">Reference proteome</keyword>
<name>D1CDB8_THET1</name>
<reference evidence="3" key="1">
    <citation type="journal article" date="2010" name="Stand. Genomic Sci.">
        <title>Complete genome sequence of 'Thermobaculum terrenum' type strain (YNP1).</title>
        <authorList>
            <person name="Kiss H."/>
            <person name="Cleland D."/>
            <person name="Lapidus A."/>
            <person name="Lucas S."/>
            <person name="Glavina Del Rio T."/>
            <person name="Nolan M."/>
            <person name="Tice H."/>
            <person name="Han C."/>
            <person name="Goodwin L."/>
            <person name="Pitluck S."/>
            <person name="Liolios K."/>
            <person name="Ivanova N."/>
            <person name="Mavromatis K."/>
            <person name="Ovchinnikova G."/>
            <person name="Pati A."/>
            <person name="Chen A."/>
            <person name="Palaniappan K."/>
            <person name="Land M."/>
            <person name="Hauser L."/>
            <person name="Chang Y."/>
            <person name="Jeffries C."/>
            <person name="Lu M."/>
            <person name="Brettin T."/>
            <person name="Detter J."/>
            <person name="Goker M."/>
            <person name="Tindall B."/>
            <person name="Beck B."/>
            <person name="McDermott T."/>
            <person name="Woyke T."/>
            <person name="Bristow J."/>
            <person name="Eisen J."/>
            <person name="Markowitz V."/>
            <person name="Hugenholtz P."/>
            <person name="Kyrpides N."/>
            <person name="Klenk H."/>
            <person name="Cheng J."/>
        </authorList>
    </citation>
    <scope>NUCLEOTIDE SEQUENCE [LARGE SCALE GENOMIC DNA]</scope>
    <source>
        <strain evidence="3">ATCC BAA-798 / YNP1</strain>
    </source>
</reference>
<accession>D1CDB8</accession>
<evidence type="ECO:0000313" key="2">
    <source>
        <dbReference type="EMBL" id="ACZ42783.1"/>
    </source>
</evidence>
<dbReference type="Gene3D" id="3.40.50.300">
    <property type="entry name" value="P-loop containing nucleotide triphosphate hydrolases"/>
    <property type="match status" value="2"/>
</dbReference>
<dbReference type="eggNOG" id="COG0433">
    <property type="taxonomic scope" value="Bacteria"/>
</dbReference>
<dbReference type="EMBL" id="CP001825">
    <property type="protein sequence ID" value="ACZ42783.1"/>
    <property type="molecule type" value="Genomic_DNA"/>
</dbReference>
<dbReference type="AlphaFoldDB" id="D1CDB8"/>
<gene>
    <name evidence="2" type="ordered locus">Tter_1877</name>
</gene>
<dbReference type="OrthoDB" id="9806951at2"/>
<dbReference type="PANTHER" id="PTHR42957">
    <property type="entry name" value="HELICASE MJ1565-RELATED"/>
    <property type="match status" value="1"/>
</dbReference>
<organism evidence="2 3">
    <name type="scientific">Thermobaculum terrenum (strain ATCC BAA-798 / CCMEE 7001 / YNP1)</name>
    <dbReference type="NCBI Taxonomy" id="525904"/>
    <lineage>
        <taxon>Bacteria</taxon>
        <taxon>Bacillati</taxon>
        <taxon>Chloroflexota</taxon>
        <taxon>Chloroflexia</taxon>
        <taxon>Candidatus Thermobaculales</taxon>
        <taxon>Candidatus Thermobaculaceae</taxon>
        <taxon>Thermobaculum</taxon>
    </lineage>
</organism>
<dbReference type="KEGG" id="ttr:Tter_1877"/>
<dbReference type="InterPro" id="IPR027417">
    <property type="entry name" value="P-loop_NTPase"/>
</dbReference>
<dbReference type="SUPFAM" id="SSF52540">
    <property type="entry name" value="P-loop containing nucleoside triphosphate hydrolases"/>
    <property type="match status" value="1"/>
</dbReference>
<dbReference type="Pfam" id="PF01935">
    <property type="entry name" value="DUF87"/>
    <property type="match status" value="1"/>
</dbReference>
<proteinExistence type="predicted"/>
<protein>
    <recommendedName>
        <fullName evidence="1">Helicase HerA central domain-containing protein</fullName>
    </recommendedName>
</protein>
<dbReference type="Proteomes" id="UP000000323">
    <property type="component" value="Chromosome 1"/>
</dbReference>
<dbReference type="InterPro" id="IPR008571">
    <property type="entry name" value="HerA-like"/>
</dbReference>
<dbReference type="PANTHER" id="PTHR42957:SF1">
    <property type="entry name" value="HELICASE MJ1565-RELATED"/>
    <property type="match status" value="1"/>
</dbReference>
<dbReference type="HOGENOM" id="CLU_023842_2_0_0"/>
<sequence>MITKQEVLPVGIAKGPGESPHEYTFISPDHSQQLKNGEFVYYYMDIDGYPHKIIGQVVSREPVKLFPDAFLSDPLIKPADIARTIGYKDQNSELFEIGVAVLGYYDEQFGAFVNPRIPPSCGKPIYLAEDELLRNTLSKKKMGERGSAHIGSLLSRTSDAVPIVLDVKEFTSTHMAIIASTGAGKSYLAGVIVEELMSPANKGCVLIIDPHAEYETLTELPNVEQLREKNSTTDYRPRTRIFPPKHIKVKLSSLEFSDFRYLLPNTSDRMEHILREAHKRLVNDRDNSNWGKDELQVAIRQVAEDLESSQSGSSDYSSTAEALCWRIDHIFGQSNFTKSEHLDLKEILKPGQCTIIQLNNIDEKQQQVIVSTLLRRIYRSRQRTMRRENKPLDEDYIPYPVFILIEEAHHYAPASGDAVSTGILKQILAEGRKFGVGVGLISQRPGKLDSDVLSQCMTQFIMKVVNPIDQNSIASSVESASREILRELPSLSKGQVIVTGNSLNAPVLCRVRTRYTSHGGQSIDAPDEWNRWYEPDSIGLRRAEESVFVPNGKKGRNSLF</sequence>
<dbReference type="InterPro" id="IPR002789">
    <property type="entry name" value="HerA_central"/>
</dbReference>
<evidence type="ECO:0000313" key="3">
    <source>
        <dbReference type="Proteomes" id="UP000000323"/>
    </source>
</evidence>
<evidence type="ECO:0000259" key="1">
    <source>
        <dbReference type="Pfam" id="PF01935"/>
    </source>
</evidence>
<feature type="domain" description="Helicase HerA central" evidence="1">
    <location>
        <begin position="149"/>
        <end position="377"/>
    </location>
</feature>
<dbReference type="RefSeq" id="WP_012875814.1">
    <property type="nucleotide sequence ID" value="NC_013525.1"/>
</dbReference>